<dbReference type="GO" id="GO:0004818">
    <property type="term" value="F:glutamate-tRNA ligase activity"/>
    <property type="evidence" value="ECO:0007669"/>
    <property type="project" value="UniProtKB-UniRule"/>
</dbReference>
<evidence type="ECO:0000313" key="13">
    <source>
        <dbReference type="Proteomes" id="UP000184204"/>
    </source>
</evidence>
<dbReference type="InterPro" id="IPR014729">
    <property type="entry name" value="Rossmann-like_a/b/a_fold"/>
</dbReference>
<dbReference type="GO" id="GO:0000049">
    <property type="term" value="F:tRNA binding"/>
    <property type="evidence" value="ECO:0007669"/>
    <property type="project" value="InterPro"/>
</dbReference>
<keyword evidence="7" id="KW-0479">Metal-binding</keyword>
<evidence type="ECO:0000313" key="10">
    <source>
        <dbReference type="EMBL" id="AMJ39791.1"/>
    </source>
</evidence>
<evidence type="ECO:0000256" key="1">
    <source>
        <dbReference type="ARBA" id="ARBA00007894"/>
    </source>
</evidence>
<evidence type="ECO:0000256" key="2">
    <source>
        <dbReference type="ARBA" id="ARBA00022598"/>
    </source>
</evidence>
<feature type="binding site" evidence="7">
    <location>
        <position position="108"/>
    </location>
    <ligand>
        <name>Zn(2+)</name>
        <dbReference type="ChEBI" id="CHEBI:29105"/>
    </ligand>
</feature>
<comment type="subcellular location">
    <subcellularLocation>
        <location evidence="7">Cytoplasm</location>
    </subcellularLocation>
</comment>
<dbReference type="AlphaFoldDB" id="A0A110A6P0"/>
<dbReference type="HAMAP" id="MF_00022">
    <property type="entry name" value="Glu_tRNA_synth_type1"/>
    <property type="match status" value="1"/>
</dbReference>
<dbReference type="InterPro" id="IPR045462">
    <property type="entry name" value="aa-tRNA-synth_I_cd-bd"/>
</dbReference>
<dbReference type="SUPFAM" id="SSF52374">
    <property type="entry name" value="Nucleotidylyl transferase"/>
    <property type="match status" value="1"/>
</dbReference>
<comment type="function">
    <text evidence="7">Catalyzes the attachment of glutamate to tRNA(Glu) in a two-step reaction: glutamate is first activated by ATP to form Glu-AMP and then transferred to the acceptor end of tRNA(Glu).</text>
</comment>
<feature type="binding site" evidence="7">
    <location>
        <position position="135"/>
    </location>
    <ligand>
        <name>Zn(2+)</name>
        <dbReference type="ChEBI" id="CHEBI:29105"/>
    </ligand>
</feature>
<dbReference type="FunFam" id="3.40.50.620:FF:000045">
    <property type="entry name" value="Glutamate--tRNA ligase, mitochondrial"/>
    <property type="match status" value="1"/>
</dbReference>
<dbReference type="Pfam" id="PF19269">
    <property type="entry name" value="Anticodon_2"/>
    <property type="match status" value="1"/>
</dbReference>
<comment type="catalytic activity">
    <reaction evidence="7">
        <text>tRNA(Glu) + L-glutamate + ATP = L-glutamyl-tRNA(Glu) + AMP + diphosphate</text>
        <dbReference type="Rhea" id="RHEA:23540"/>
        <dbReference type="Rhea" id="RHEA-COMP:9663"/>
        <dbReference type="Rhea" id="RHEA-COMP:9680"/>
        <dbReference type="ChEBI" id="CHEBI:29985"/>
        <dbReference type="ChEBI" id="CHEBI:30616"/>
        <dbReference type="ChEBI" id="CHEBI:33019"/>
        <dbReference type="ChEBI" id="CHEBI:78442"/>
        <dbReference type="ChEBI" id="CHEBI:78520"/>
        <dbReference type="ChEBI" id="CHEBI:456215"/>
        <dbReference type="EC" id="6.1.1.17"/>
    </reaction>
</comment>
<comment type="similarity">
    <text evidence="1 7">Belongs to the class-I aminoacyl-tRNA synthetase family. Glutamate--tRNA ligase type 1 subfamily.</text>
</comment>
<evidence type="ECO:0000256" key="5">
    <source>
        <dbReference type="ARBA" id="ARBA00022917"/>
    </source>
</evidence>
<dbReference type="EMBL" id="CP014223">
    <property type="protein sequence ID" value="AMJ39791.1"/>
    <property type="molecule type" value="Genomic_DNA"/>
</dbReference>
<keyword evidence="12" id="KW-1185">Reference proteome</keyword>
<feature type="binding site" evidence="7">
    <location>
        <position position="133"/>
    </location>
    <ligand>
        <name>Zn(2+)</name>
        <dbReference type="ChEBI" id="CHEBI:29105"/>
    </ligand>
</feature>
<sequence>MEIRTRFAPSPTGYMHIGNLRTALYEYLIAKSQGGKFILRIEDTDQGRLVEGATDIIYNTLKMTGLHHDEGPDVGGAFGPYIQSERMGMYMDYAKELVEKGEAYYCFCTKERLEALKENNGEGAAFAKYDRHCFHLTKEEVQGKLDAGEPFVIRQKMPEEGTTTFHDMVYGEITVENKELDDQILMKADGFPTYNFANVVDDHLMKITHVVRGSEYLSSTPKYNLLYQAFGWDAPVYVHLPAVMRDAHHKLSKRHGDKSFEDLVREGYLVEAIVNYIALLGWSPSDNTEIFTLQELEEKFDIAGLSKSPAIFDIKKLTWMNSEYMKAMEFEKFYALAEPKLREALGETQLDGKKIAVLLQKRLETLNDIPALVAFFKELPTYGTELYTHKKMKTDDAIALTSLQAAIPVLKELTEWSETTIHDRLIALVGEMGIKNGQLLWPVRTALSGEPTSPGGAIELADILGKEETLRRLEKGIALLS</sequence>
<dbReference type="Gene3D" id="3.40.50.620">
    <property type="entry name" value="HUPs"/>
    <property type="match status" value="1"/>
</dbReference>
<dbReference type="OrthoDB" id="9807503at2"/>
<evidence type="ECO:0000259" key="8">
    <source>
        <dbReference type="Pfam" id="PF00749"/>
    </source>
</evidence>
<reference evidence="12" key="2">
    <citation type="submission" date="2016-01" db="EMBL/GenBank/DDBJ databases">
        <authorList>
            <person name="Poehlein A."/>
            <person name="Schlien K."/>
            <person name="Gottschalk G."/>
            <person name="Buckel W."/>
            <person name="Daniel R."/>
        </authorList>
    </citation>
    <scope>NUCLEOTIDE SEQUENCE [LARGE SCALE GENOMIC DNA]</scope>
    <source>
        <strain evidence="12">X2</strain>
    </source>
</reference>
<dbReference type="PRINTS" id="PR00987">
    <property type="entry name" value="TRNASYNTHGLU"/>
</dbReference>
<dbReference type="InterPro" id="IPR004527">
    <property type="entry name" value="Glu-tRNA-ligase_bac/mito"/>
</dbReference>
<reference evidence="10 12" key="1">
    <citation type="journal article" date="2016" name="Genome Announc.">
        <title>Complete Genome Sequence of the Amino Acid-Fermenting Clostridium propionicum X2 (DSM 1682).</title>
        <authorList>
            <person name="Poehlein A."/>
            <person name="Schlien K."/>
            <person name="Chowdhury N.P."/>
            <person name="Gottschalk G."/>
            <person name="Buckel W."/>
            <person name="Daniel R."/>
        </authorList>
    </citation>
    <scope>NUCLEOTIDE SEQUENCE [LARGE SCALE GENOMIC DNA]</scope>
    <source>
        <strain evidence="10 12">X2</strain>
    </source>
</reference>
<feature type="short sequence motif" description="'HIGH' region" evidence="7">
    <location>
        <begin position="9"/>
        <end position="19"/>
    </location>
</feature>
<dbReference type="PANTHER" id="PTHR43311">
    <property type="entry name" value="GLUTAMATE--TRNA LIGASE"/>
    <property type="match status" value="1"/>
</dbReference>
<accession>A0A110A6P0</accession>
<feature type="short sequence motif" description="'KMSKS' region" evidence="7">
    <location>
        <begin position="250"/>
        <end position="254"/>
    </location>
</feature>
<name>A0A110A6P0_ANAPI</name>
<dbReference type="GO" id="GO:0005737">
    <property type="term" value="C:cytoplasm"/>
    <property type="evidence" value="ECO:0007669"/>
    <property type="project" value="UniProtKB-SubCell"/>
</dbReference>
<proteinExistence type="inferred from homology"/>
<comment type="subunit">
    <text evidence="7">Monomer.</text>
</comment>
<keyword evidence="7" id="KW-0963">Cytoplasm</keyword>
<evidence type="ECO:0000256" key="7">
    <source>
        <dbReference type="HAMAP-Rule" id="MF_00022"/>
    </source>
</evidence>
<feature type="binding site" evidence="7">
    <location>
        <position position="106"/>
    </location>
    <ligand>
        <name>Zn(2+)</name>
        <dbReference type="ChEBI" id="CHEBI:29105"/>
    </ligand>
</feature>
<dbReference type="InterPro" id="IPR033910">
    <property type="entry name" value="GluRS_core"/>
</dbReference>
<dbReference type="GO" id="GO:0005524">
    <property type="term" value="F:ATP binding"/>
    <property type="evidence" value="ECO:0007669"/>
    <property type="project" value="UniProtKB-UniRule"/>
</dbReference>
<dbReference type="Gene3D" id="1.10.10.350">
    <property type="match status" value="1"/>
</dbReference>
<evidence type="ECO:0000256" key="4">
    <source>
        <dbReference type="ARBA" id="ARBA00022840"/>
    </source>
</evidence>
<keyword evidence="4 7" id="KW-0067">ATP-binding</keyword>
<dbReference type="KEGG" id="cpro:CPRO_01670"/>
<dbReference type="CDD" id="cd00808">
    <property type="entry name" value="GluRS_core"/>
    <property type="match status" value="1"/>
</dbReference>
<evidence type="ECO:0000256" key="3">
    <source>
        <dbReference type="ARBA" id="ARBA00022741"/>
    </source>
</evidence>
<dbReference type="PANTHER" id="PTHR43311:SF2">
    <property type="entry name" value="GLUTAMATE--TRNA LIGASE, MITOCHONDRIAL-RELATED"/>
    <property type="match status" value="1"/>
</dbReference>
<dbReference type="InterPro" id="IPR001412">
    <property type="entry name" value="aa-tRNA-synth_I_CS"/>
</dbReference>
<dbReference type="RefSeq" id="WP_066046770.1">
    <property type="nucleotide sequence ID" value="NZ_CP014223.1"/>
</dbReference>
<dbReference type="Pfam" id="PF00749">
    <property type="entry name" value="tRNA-synt_1c"/>
    <property type="match status" value="1"/>
</dbReference>
<evidence type="ECO:0000259" key="9">
    <source>
        <dbReference type="Pfam" id="PF19269"/>
    </source>
</evidence>
<dbReference type="Proteomes" id="UP000068026">
    <property type="component" value="Chromosome"/>
</dbReference>
<reference evidence="11" key="4">
    <citation type="submission" date="2016-11" db="EMBL/GenBank/DDBJ databases">
        <authorList>
            <person name="Varghese N."/>
            <person name="Submissions S."/>
        </authorList>
    </citation>
    <scope>NUCLEOTIDE SEQUENCE</scope>
    <source>
        <strain evidence="11">DSM 1682</strain>
    </source>
</reference>
<keyword evidence="2 7" id="KW-0436">Ligase</keyword>
<dbReference type="InterPro" id="IPR000924">
    <property type="entry name" value="Glu/Gln-tRNA-synth"/>
</dbReference>
<keyword evidence="7" id="KW-0862">Zinc</keyword>
<evidence type="ECO:0000313" key="12">
    <source>
        <dbReference type="Proteomes" id="UP000068026"/>
    </source>
</evidence>
<feature type="domain" description="Aminoacyl-tRNA synthetase class I anticodon-binding" evidence="9">
    <location>
        <begin position="333"/>
        <end position="477"/>
    </location>
</feature>
<dbReference type="Proteomes" id="UP000184204">
    <property type="component" value="Unassembled WGS sequence"/>
</dbReference>
<feature type="binding site" evidence="7">
    <location>
        <position position="253"/>
    </location>
    <ligand>
        <name>ATP</name>
        <dbReference type="ChEBI" id="CHEBI:30616"/>
    </ligand>
</feature>
<dbReference type="EC" id="6.1.1.17" evidence="7"/>
<dbReference type="GO" id="GO:0008270">
    <property type="term" value="F:zinc ion binding"/>
    <property type="evidence" value="ECO:0007669"/>
    <property type="project" value="UniProtKB-UniRule"/>
</dbReference>
<dbReference type="InterPro" id="IPR008925">
    <property type="entry name" value="aa_tRNA-synth_I_cd-bd_sf"/>
</dbReference>
<keyword evidence="5 7" id="KW-0648">Protein biosynthesis</keyword>
<dbReference type="PROSITE" id="PS00178">
    <property type="entry name" value="AA_TRNA_LIGASE_I"/>
    <property type="match status" value="1"/>
</dbReference>
<dbReference type="NCBIfam" id="TIGR00464">
    <property type="entry name" value="gltX_bact"/>
    <property type="match status" value="1"/>
</dbReference>
<dbReference type="EMBL" id="FQUA01000001">
    <property type="protein sequence ID" value="SHE28511.1"/>
    <property type="molecule type" value="Genomic_DNA"/>
</dbReference>
<evidence type="ECO:0000313" key="11">
    <source>
        <dbReference type="EMBL" id="SHE28511.1"/>
    </source>
</evidence>
<evidence type="ECO:0000256" key="6">
    <source>
        <dbReference type="ARBA" id="ARBA00023146"/>
    </source>
</evidence>
<dbReference type="SUPFAM" id="SSF48163">
    <property type="entry name" value="An anticodon-binding domain of class I aminoacyl-tRNA synthetases"/>
    <property type="match status" value="1"/>
</dbReference>
<keyword evidence="6 7" id="KW-0030">Aminoacyl-tRNA synthetase</keyword>
<gene>
    <name evidence="7 10" type="primary">gltX</name>
    <name evidence="10" type="ORF">CPRO_01670</name>
    <name evidence="11" type="ORF">SAMN02745151_00187</name>
</gene>
<feature type="domain" description="Glutamyl/glutaminyl-tRNA synthetase class Ib catalytic" evidence="8">
    <location>
        <begin position="2"/>
        <end position="319"/>
    </location>
</feature>
<keyword evidence="3 7" id="KW-0547">Nucleotide-binding</keyword>
<dbReference type="InterPro" id="IPR020058">
    <property type="entry name" value="Glu/Gln-tRNA-synth_Ib_cat-dom"/>
</dbReference>
<dbReference type="InterPro" id="IPR049940">
    <property type="entry name" value="GluQ/Sye"/>
</dbReference>
<reference evidence="13" key="3">
    <citation type="submission" date="2016-11" db="EMBL/GenBank/DDBJ databases">
        <authorList>
            <person name="Jaros S."/>
            <person name="Januszkiewicz K."/>
            <person name="Wedrychowicz H."/>
        </authorList>
    </citation>
    <scope>NUCLEOTIDE SEQUENCE [LARGE SCALE GENOMIC DNA]</scope>
    <source>
        <strain evidence="13">DSM 1682</strain>
    </source>
</reference>
<protein>
    <recommendedName>
        <fullName evidence="7">Glutamate--tRNA ligase</fullName>
        <ecNumber evidence="7">6.1.1.17</ecNumber>
    </recommendedName>
    <alternativeName>
        <fullName evidence="7">Glutamyl-tRNA synthetase</fullName>
        <shortName evidence="7">GluRS</shortName>
    </alternativeName>
</protein>
<organism evidence="11 13">
    <name type="scientific">Anaerotignum propionicum DSM 1682</name>
    <dbReference type="NCBI Taxonomy" id="991789"/>
    <lineage>
        <taxon>Bacteria</taxon>
        <taxon>Bacillati</taxon>
        <taxon>Bacillota</taxon>
        <taxon>Clostridia</taxon>
        <taxon>Lachnospirales</taxon>
        <taxon>Anaerotignaceae</taxon>
        <taxon>Anaerotignum</taxon>
    </lineage>
</organism>
<dbReference type="InterPro" id="IPR020751">
    <property type="entry name" value="aa-tRNA-synth_I_codon-bd_sub2"/>
</dbReference>
<dbReference type="GO" id="GO:0006424">
    <property type="term" value="P:glutamyl-tRNA aminoacylation"/>
    <property type="evidence" value="ECO:0007669"/>
    <property type="project" value="UniProtKB-UniRule"/>
</dbReference>
<comment type="cofactor">
    <cofactor evidence="7">
        <name>Zn(2+)</name>
        <dbReference type="ChEBI" id="CHEBI:29105"/>
    </cofactor>
    <text evidence="7">Binds 1 zinc ion per subunit.</text>
</comment>